<dbReference type="Gene3D" id="1.20.1260.10">
    <property type="match status" value="1"/>
</dbReference>
<name>A0ABY2FKF7_9ACTN</name>
<feature type="region of interest" description="Disordered" evidence="2">
    <location>
        <begin position="202"/>
        <end position="226"/>
    </location>
</feature>
<dbReference type="SUPFAM" id="SSF47240">
    <property type="entry name" value="Ferritin-like"/>
    <property type="match status" value="1"/>
</dbReference>
<dbReference type="InterPro" id="IPR007760">
    <property type="entry name" value="Mn_catalase"/>
</dbReference>
<dbReference type="RefSeq" id="WP_134009831.1">
    <property type="nucleotide sequence ID" value="NZ_SODU01000001.1"/>
</dbReference>
<evidence type="ECO:0000313" key="3">
    <source>
        <dbReference type="EMBL" id="TDW93417.1"/>
    </source>
</evidence>
<dbReference type="Proteomes" id="UP000295060">
    <property type="component" value="Unassembled WGS sequence"/>
</dbReference>
<evidence type="ECO:0000313" key="4">
    <source>
        <dbReference type="Proteomes" id="UP000295060"/>
    </source>
</evidence>
<comment type="caution">
    <text evidence="3">The sequence shown here is derived from an EMBL/GenBank/DDBJ whole genome shotgun (WGS) entry which is preliminary data.</text>
</comment>
<organism evidence="3 4">
    <name type="scientific">Kribbella pratensis</name>
    <dbReference type="NCBI Taxonomy" id="2512112"/>
    <lineage>
        <taxon>Bacteria</taxon>
        <taxon>Bacillati</taxon>
        <taxon>Actinomycetota</taxon>
        <taxon>Actinomycetes</taxon>
        <taxon>Propionibacteriales</taxon>
        <taxon>Kribbellaceae</taxon>
        <taxon>Kribbella</taxon>
    </lineage>
</organism>
<proteinExistence type="inferred from homology"/>
<dbReference type="EMBL" id="SODU01000001">
    <property type="protein sequence ID" value="TDW93417.1"/>
    <property type="molecule type" value="Genomic_DNA"/>
</dbReference>
<accession>A0ABY2FKF7</accession>
<dbReference type="Pfam" id="PF05067">
    <property type="entry name" value="Mn_catalase"/>
    <property type="match status" value="1"/>
</dbReference>
<reference evidence="3 4" key="1">
    <citation type="submission" date="2019-03" db="EMBL/GenBank/DDBJ databases">
        <title>Genomic Encyclopedia of Type Strains, Phase III (KMG-III): the genomes of soil and plant-associated and newly described type strains.</title>
        <authorList>
            <person name="Whitman W."/>
        </authorList>
    </citation>
    <scope>NUCLEOTIDE SEQUENCE [LARGE SCALE GENOMIC DNA]</scope>
    <source>
        <strain evidence="3 4">VKMAc-2574</strain>
    </source>
</reference>
<evidence type="ECO:0000256" key="1">
    <source>
        <dbReference type="ARBA" id="ARBA00007644"/>
    </source>
</evidence>
<sequence>MFNHRRDLQFACRPDRPDLRYADRLEHVLADQYHEITVATHYLSGWTAPVPGRYRDTLVHLGVDQVAMVEMLATMIARLLEGAPAETVDRVIRANPMVAAVMGGTDLESVLVSMAGRQPEEPASAGALSNPWRQAGTTDRQNLLADFLANAHAESDHRPAIRDLRDGSDDPDIRLLLSCLLARTDEHRRECATAVAALTEEPEERVYPGKARSRDIQPKKTGAADD</sequence>
<protein>
    <submittedName>
        <fullName evidence="3">Mn-containing catalase</fullName>
    </submittedName>
</protein>
<feature type="compositionally biased region" description="Basic and acidic residues" evidence="2">
    <location>
        <begin position="204"/>
        <end position="218"/>
    </location>
</feature>
<keyword evidence="4" id="KW-1185">Reference proteome</keyword>
<comment type="similarity">
    <text evidence="1">Belongs to the manganese catalase family.</text>
</comment>
<dbReference type="InterPro" id="IPR009078">
    <property type="entry name" value="Ferritin-like_SF"/>
</dbReference>
<gene>
    <name evidence="3" type="ORF">EV137_0696</name>
</gene>
<evidence type="ECO:0000256" key="2">
    <source>
        <dbReference type="SAM" id="MobiDB-lite"/>
    </source>
</evidence>
<dbReference type="InterPro" id="IPR012347">
    <property type="entry name" value="Ferritin-like"/>
</dbReference>